<evidence type="ECO:0000313" key="2">
    <source>
        <dbReference type="EMBL" id="MBC5642160.1"/>
    </source>
</evidence>
<dbReference type="RefSeq" id="WP_186958452.1">
    <property type="nucleotide sequence ID" value="NZ_JACOOI010000003.1"/>
</dbReference>
<dbReference type="InterPro" id="IPR038461">
    <property type="entry name" value="Schlafen_AlbA_2_dom_sf"/>
</dbReference>
<dbReference type="Gene3D" id="3.30.565.60">
    <property type="match status" value="1"/>
</dbReference>
<organism evidence="2 3">
    <name type="scientific">Parabacteroides segnis</name>
    <dbReference type="NCBI Taxonomy" id="2763058"/>
    <lineage>
        <taxon>Bacteria</taxon>
        <taxon>Pseudomonadati</taxon>
        <taxon>Bacteroidota</taxon>
        <taxon>Bacteroidia</taxon>
        <taxon>Bacteroidales</taxon>
        <taxon>Tannerellaceae</taxon>
        <taxon>Parabacteroides</taxon>
    </lineage>
</organism>
<comment type="caution">
    <text evidence="2">The sequence shown here is derived from an EMBL/GenBank/DDBJ whole genome shotgun (WGS) entry which is preliminary data.</text>
</comment>
<dbReference type="EMBL" id="JACOOI010000003">
    <property type="protein sequence ID" value="MBC5642160.1"/>
    <property type="molecule type" value="Genomic_DNA"/>
</dbReference>
<dbReference type="PANTHER" id="PTHR30595">
    <property type="entry name" value="GLPR-RELATED TRANSCRIPTIONAL REPRESSOR"/>
    <property type="match status" value="1"/>
</dbReference>
<reference evidence="2 3" key="1">
    <citation type="submission" date="2020-08" db="EMBL/GenBank/DDBJ databases">
        <title>Genome public.</title>
        <authorList>
            <person name="Liu C."/>
            <person name="Sun Q."/>
        </authorList>
    </citation>
    <scope>NUCLEOTIDE SEQUENCE [LARGE SCALE GENOMIC DNA]</scope>
    <source>
        <strain evidence="2 3">BX2</strain>
    </source>
</reference>
<feature type="domain" description="Schlafen AlbA-2" evidence="1">
    <location>
        <begin position="17"/>
        <end position="143"/>
    </location>
</feature>
<proteinExistence type="predicted"/>
<dbReference type="Pfam" id="PF04326">
    <property type="entry name" value="SLFN_AlbA_2"/>
    <property type="match status" value="1"/>
</dbReference>
<accession>A0ABR7DX94</accession>
<protein>
    <submittedName>
        <fullName evidence="2">DNA binding domain-containing protein</fullName>
    </submittedName>
</protein>
<keyword evidence="3" id="KW-1185">Reference proteome</keyword>
<dbReference type="PANTHER" id="PTHR30595:SF6">
    <property type="entry name" value="SCHLAFEN ALBA-2 DOMAIN-CONTAINING PROTEIN"/>
    <property type="match status" value="1"/>
</dbReference>
<evidence type="ECO:0000313" key="3">
    <source>
        <dbReference type="Proteomes" id="UP000644010"/>
    </source>
</evidence>
<evidence type="ECO:0000259" key="1">
    <source>
        <dbReference type="Pfam" id="PF04326"/>
    </source>
</evidence>
<name>A0ABR7DX94_9BACT</name>
<dbReference type="InterPro" id="IPR038475">
    <property type="entry name" value="RecG_C_sf"/>
</dbReference>
<dbReference type="Proteomes" id="UP000644010">
    <property type="component" value="Unassembled WGS sequence"/>
</dbReference>
<dbReference type="InterPro" id="IPR007421">
    <property type="entry name" value="Schlafen_AlbA_2_dom"/>
</dbReference>
<dbReference type="Pfam" id="PF13749">
    <property type="entry name" value="HATPase_c_4"/>
    <property type="match status" value="1"/>
</dbReference>
<dbReference type="Gene3D" id="3.30.950.30">
    <property type="entry name" value="Schlafen, AAA domain"/>
    <property type="match status" value="1"/>
</dbReference>
<gene>
    <name evidence="2" type="ORF">H8S77_04595</name>
</gene>
<sequence length="508" mass="58981">MAIPVNLEDLLQKNKVESNRIEFKEGWNPDRIYRSICAFANDFDNIGGGYILIGVEEENGVAKRPVKGLPVEQLDKIQREILQFNNLMQPVYFPKLFIEEVDGGYIAVVWAMAGQGRPYKCPEYITQKNKIYQYYIRYGSNSIIAKGEMETELISLSNQTPFDDRPNHKATLDDLSFILIRDYLVKVKSRLASRLSDYTLKEILDRMDLLSGTAEHWYIKNLALMMFCDTPEKFFPYTQIDIVIFPEGKVVNPDNFIEVPAIKGPVPYMITTALNYLRTHVIKEKIIKQRQKEEAVRFFNYPYQALEEAVVNALYHRDYQIQEPVEITIEPNRISILSYSGPDRSISMDAIFKAENLRSRRYKNRRLGDYLKELELTEGRGTGIPTIQKELRDNGSTPAILETDEGRSYFLIDIPCHPEFQSGQMEEIYIEDKLKEVVKRVLTALSEKEMSRSEILGMIEVPDNWYYKGIYLNPLLSNKLIKSSQEKKKSPKQSYMITRKGLDYLDRL</sequence>